<keyword evidence="5" id="KW-0915">Sodium</keyword>
<keyword evidence="2 9" id="KW-0813">Transport</keyword>
<dbReference type="Proteomes" id="UP000035680">
    <property type="component" value="Unassembled WGS sequence"/>
</dbReference>
<feature type="region of interest" description="Disordered" evidence="10">
    <location>
        <begin position="686"/>
        <end position="730"/>
    </location>
</feature>
<feature type="compositionally biased region" description="Polar residues" evidence="10">
    <location>
        <begin position="702"/>
        <end position="723"/>
    </location>
</feature>
<dbReference type="GO" id="GO:0015385">
    <property type="term" value="F:sodium:proton antiporter activity"/>
    <property type="evidence" value="ECO:0007669"/>
    <property type="project" value="InterPro"/>
</dbReference>
<reference evidence="14" key="2">
    <citation type="submission" date="2015-08" db="UniProtKB">
        <authorList>
            <consortium name="WormBaseParasite"/>
        </authorList>
    </citation>
    <scope>IDENTIFICATION</scope>
</reference>
<sequence>MGLFNSISNFIFFNYIIIILVSEILATNNDTIKEIPEYHIFSFNFRHVSTPCIVTLWLVTATIARIFFNISNRISDTFPDSALLIVIGLILGLILKEVNVDSSVFNLDSTTFFIFLLPPIIFDAGYFMPNRALFENADSVLLFAVFGTIFNTFCIGFSFYAIGCMNYFSVNFSLFEILCFSAPISAVDPVAVIAVFEEIHVNEFLFINLFGESLFNDGISVVLYQMFRQFLSIGNGNVKPMDYIKSCISFSVIALGGAMVGIVFAFIVSLLTKYSQKIATMAPVFVFALPYLSYLTSEMFALSSIIAITICGMLMKQYVKENVTQSASSSIKYFVKMFAHSSETVIYMFLGLSTISTLKHHWDTAFIFCTVFFCLLYRVVAIFAQCWVLNKYKKEKFSIVDQFVLSYSGLRGAIAYGVVVSLPDNIAAKNMFITATIVEIYFSVFVQGITIKPLLNLLNVKKKDDKEKTMLETISSRHIDYTVSGIEGIAGLKGKNSLRTSFERLNAQILKPILIRKAKREKFDASQIIRKFRKKTLEEALRESELKKKIVEFRSPNNASANLRDKISNTLEVEKALSRINSTRGKGYSVISKQAKKITYQDIEIDIRKSILNEILKHFPDESKPEILTNAIMNSINKNLNDLALSYNCCDSDESDIEDDYLKSMQKHELHNILSHKRLNTLQHEKNEEHDNHNTKRKKKSSLYTVSPVDRSQSSTDSFNLSVRNDHEYP</sequence>
<feature type="transmembrane region" description="Helical" evidence="11">
    <location>
        <begin position="48"/>
        <end position="68"/>
    </location>
</feature>
<feature type="transmembrane region" description="Helical" evidence="11">
    <location>
        <begin position="365"/>
        <end position="387"/>
    </location>
</feature>
<feature type="transmembrane region" description="Helical" evidence="11">
    <location>
        <begin position="431"/>
        <end position="455"/>
    </location>
</feature>
<dbReference type="STRING" id="75913.A0A0K0F255"/>
<dbReference type="GO" id="GO:0015386">
    <property type="term" value="F:potassium:proton antiporter activity"/>
    <property type="evidence" value="ECO:0007669"/>
    <property type="project" value="TreeGrafter"/>
</dbReference>
<evidence type="ECO:0000256" key="9">
    <source>
        <dbReference type="RuleBase" id="RU003722"/>
    </source>
</evidence>
<evidence type="ECO:0000259" key="12">
    <source>
        <dbReference type="Pfam" id="PF00999"/>
    </source>
</evidence>
<evidence type="ECO:0000256" key="6">
    <source>
        <dbReference type="ARBA" id="ARBA00023065"/>
    </source>
</evidence>
<feature type="transmembrane region" description="Helical" evidence="11">
    <location>
        <begin position="140"/>
        <end position="162"/>
    </location>
</feature>
<dbReference type="InterPro" id="IPR004709">
    <property type="entry name" value="NaH_exchanger"/>
</dbReference>
<reference evidence="13" key="1">
    <citation type="submission" date="2014-07" db="EMBL/GenBank/DDBJ databases">
        <authorList>
            <person name="Martin A.A"/>
            <person name="De Silva N."/>
        </authorList>
    </citation>
    <scope>NUCLEOTIDE SEQUENCE</scope>
</reference>
<evidence type="ECO:0000256" key="1">
    <source>
        <dbReference type="ARBA" id="ARBA00004141"/>
    </source>
</evidence>
<evidence type="ECO:0000256" key="2">
    <source>
        <dbReference type="ARBA" id="ARBA00022448"/>
    </source>
</evidence>
<evidence type="ECO:0000256" key="5">
    <source>
        <dbReference type="ARBA" id="ARBA00023053"/>
    </source>
</evidence>
<keyword evidence="6 9" id="KW-0406">Ion transport</keyword>
<protein>
    <recommendedName>
        <fullName evidence="9">Sodium/hydrogen exchanger</fullName>
    </recommendedName>
</protein>
<evidence type="ECO:0000313" key="13">
    <source>
        <dbReference type="Proteomes" id="UP000035680"/>
    </source>
</evidence>
<dbReference type="InterPro" id="IPR006153">
    <property type="entry name" value="Cation/H_exchanger_TM"/>
</dbReference>
<dbReference type="GO" id="GO:0051453">
    <property type="term" value="P:regulation of intracellular pH"/>
    <property type="evidence" value="ECO:0007669"/>
    <property type="project" value="TreeGrafter"/>
</dbReference>
<evidence type="ECO:0000256" key="7">
    <source>
        <dbReference type="ARBA" id="ARBA00023136"/>
    </source>
</evidence>
<dbReference type="Pfam" id="PF00999">
    <property type="entry name" value="Na_H_Exchanger"/>
    <property type="match status" value="1"/>
</dbReference>
<feature type="transmembrane region" description="Helical" evidence="11">
    <location>
        <begin position="110"/>
        <end position="128"/>
    </location>
</feature>
<proteinExistence type="inferred from homology"/>
<evidence type="ECO:0000256" key="8">
    <source>
        <dbReference type="ARBA" id="ARBA00023201"/>
    </source>
</evidence>
<feature type="transmembrane region" description="Helical" evidence="11">
    <location>
        <begin position="247"/>
        <end position="271"/>
    </location>
</feature>
<dbReference type="GO" id="GO:0005886">
    <property type="term" value="C:plasma membrane"/>
    <property type="evidence" value="ECO:0007669"/>
    <property type="project" value="TreeGrafter"/>
</dbReference>
<dbReference type="Gene3D" id="6.10.140.1330">
    <property type="match status" value="1"/>
</dbReference>
<comment type="similarity">
    <text evidence="9">Belongs to the monovalent cation:proton antiporter 1 (CPA1) transporter (TC 2.A.36) family.</text>
</comment>
<evidence type="ECO:0000256" key="11">
    <source>
        <dbReference type="SAM" id="Phobius"/>
    </source>
</evidence>
<dbReference type="NCBIfam" id="TIGR00840">
    <property type="entry name" value="b_cpa1"/>
    <property type="match status" value="1"/>
</dbReference>
<evidence type="ECO:0000256" key="4">
    <source>
        <dbReference type="ARBA" id="ARBA00022989"/>
    </source>
</evidence>
<dbReference type="InterPro" id="IPR018422">
    <property type="entry name" value="Cation/H_exchanger_CPA1"/>
</dbReference>
<feature type="domain" description="Cation/H+ exchanger transmembrane" evidence="12">
    <location>
        <begin position="59"/>
        <end position="456"/>
    </location>
</feature>
<dbReference type="AlphaFoldDB" id="A0A0K0F255"/>
<feature type="transmembrane region" description="Helical" evidence="11">
    <location>
        <begin position="300"/>
        <end position="319"/>
    </location>
</feature>
<feature type="transmembrane region" description="Helical" evidence="11">
    <location>
        <begin position="80"/>
        <end position="98"/>
    </location>
</feature>
<keyword evidence="7 11" id="KW-0472">Membrane</keyword>
<accession>A0A0K0F255</accession>
<organism evidence="13 14">
    <name type="scientific">Strongyloides venezuelensis</name>
    <name type="common">Threadworm</name>
    <dbReference type="NCBI Taxonomy" id="75913"/>
    <lineage>
        <taxon>Eukaryota</taxon>
        <taxon>Metazoa</taxon>
        <taxon>Ecdysozoa</taxon>
        <taxon>Nematoda</taxon>
        <taxon>Chromadorea</taxon>
        <taxon>Rhabditida</taxon>
        <taxon>Tylenchina</taxon>
        <taxon>Panagrolaimomorpha</taxon>
        <taxon>Strongyloidoidea</taxon>
        <taxon>Strongyloididae</taxon>
        <taxon>Strongyloides</taxon>
    </lineage>
</organism>
<evidence type="ECO:0000313" key="14">
    <source>
        <dbReference type="WBParaSite" id="SVE_0288100.1"/>
    </source>
</evidence>
<keyword evidence="8 9" id="KW-0739">Sodium transport</keyword>
<keyword evidence="3 9" id="KW-0812">Transmembrane</keyword>
<keyword evidence="13" id="KW-1185">Reference proteome</keyword>
<evidence type="ECO:0000256" key="3">
    <source>
        <dbReference type="ARBA" id="ARBA00022692"/>
    </source>
</evidence>
<feature type="transmembrane region" description="Helical" evidence="11">
    <location>
        <begin position="174"/>
        <end position="196"/>
    </location>
</feature>
<feature type="transmembrane region" description="Helical" evidence="11">
    <location>
        <begin position="331"/>
        <end position="353"/>
    </location>
</feature>
<dbReference type="PRINTS" id="PR01084">
    <property type="entry name" value="NAHEXCHNGR"/>
</dbReference>
<name>A0A0K0F255_STRVS</name>
<feature type="transmembrane region" description="Helical" evidence="11">
    <location>
        <begin position="399"/>
        <end position="419"/>
    </location>
</feature>
<keyword evidence="9" id="KW-0050">Antiport</keyword>
<dbReference type="PANTHER" id="PTHR10110">
    <property type="entry name" value="SODIUM/HYDROGEN EXCHANGER"/>
    <property type="match status" value="1"/>
</dbReference>
<dbReference type="GO" id="GO:0098719">
    <property type="term" value="P:sodium ion import across plasma membrane"/>
    <property type="evidence" value="ECO:0007669"/>
    <property type="project" value="TreeGrafter"/>
</dbReference>
<dbReference type="PANTHER" id="PTHR10110:SF98">
    <property type="entry name" value="SODIUM_HYDROGEN EXCHANGER"/>
    <property type="match status" value="1"/>
</dbReference>
<comment type="subcellular location">
    <subcellularLocation>
        <location evidence="1">Membrane</location>
        <topology evidence="1">Multi-pass membrane protein</topology>
    </subcellularLocation>
</comment>
<feature type="transmembrane region" description="Helical" evidence="11">
    <location>
        <begin position="7"/>
        <end position="28"/>
    </location>
</feature>
<dbReference type="WBParaSite" id="SVE_0288100.1">
    <property type="protein sequence ID" value="SVE_0288100.1"/>
    <property type="gene ID" value="SVE_0288100"/>
</dbReference>
<keyword evidence="4 11" id="KW-1133">Transmembrane helix</keyword>
<evidence type="ECO:0000256" key="10">
    <source>
        <dbReference type="SAM" id="MobiDB-lite"/>
    </source>
</evidence>